<proteinExistence type="predicted"/>
<dbReference type="Pfam" id="PF06841">
    <property type="entry name" value="Phage_T4_gp19"/>
    <property type="match status" value="1"/>
</dbReference>
<feature type="compositionally biased region" description="Polar residues" evidence="1">
    <location>
        <begin position="101"/>
        <end position="110"/>
    </location>
</feature>
<dbReference type="PROSITE" id="PS51257">
    <property type="entry name" value="PROKAR_LIPOPROTEIN"/>
    <property type="match status" value="1"/>
</dbReference>
<gene>
    <name evidence="3" type="ORF">GCM10022384_31020</name>
</gene>
<feature type="signal peptide" evidence="2">
    <location>
        <begin position="1"/>
        <end position="38"/>
    </location>
</feature>
<dbReference type="RefSeq" id="WP_345592793.1">
    <property type="nucleotide sequence ID" value="NZ_BAABCQ010000052.1"/>
</dbReference>
<reference evidence="4" key="1">
    <citation type="journal article" date="2019" name="Int. J. Syst. Evol. Microbiol.">
        <title>The Global Catalogue of Microorganisms (GCM) 10K type strain sequencing project: providing services to taxonomists for standard genome sequencing and annotation.</title>
        <authorList>
            <consortium name="The Broad Institute Genomics Platform"/>
            <consortium name="The Broad Institute Genome Sequencing Center for Infectious Disease"/>
            <person name="Wu L."/>
            <person name="Ma J."/>
        </authorList>
    </citation>
    <scope>NUCLEOTIDE SEQUENCE [LARGE SCALE GENOMIC DNA]</scope>
    <source>
        <strain evidence="4">JCM 17027</strain>
    </source>
</reference>
<feature type="region of interest" description="Disordered" evidence="1">
    <location>
        <begin position="96"/>
        <end position="118"/>
    </location>
</feature>
<keyword evidence="4" id="KW-1185">Reference proteome</keyword>
<sequence>MARSTSTRLRRRRIAVAATAGLLSLGLLTACGSGSSDAGSSGASSSDAGAKPRSSATEEVETKDILAGDALTSHNFAFNMDGRDVEYLAEVSGLRTEADEQTTQQSQNGQAGRRLIPGAGAGGEAVIVRGQTRSEELTRFAAGETTPETVSLVVLDYQNNPVKRYEMANPRVTKIDQSSVTTGSAEATAETLTISFSQLTVH</sequence>
<name>A0ABP7QAG1_9ACTN</name>
<organism evidence="3 4">
    <name type="scientific">Streptomyces marokkonensis</name>
    <dbReference type="NCBI Taxonomy" id="324855"/>
    <lineage>
        <taxon>Bacteria</taxon>
        <taxon>Bacillati</taxon>
        <taxon>Actinomycetota</taxon>
        <taxon>Actinomycetes</taxon>
        <taxon>Kitasatosporales</taxon>
        <taxon>Streptomycetaceae</taxon>
        <taxon>Streptomyces</taxon>
    </lineage>
</organism>
<evidence type="ECO:0000313" key="4">
    <source>
        <dbReference type="Proteomes" id="UP001500034"/>
    </source>
</evidence>
<evidence type="ECO:0000313" key="3">
    <source>
        <dbReference type="EMBL" id="GAA3979292.1"/>
    </source>
</evidence>
<protein>
    <recommendedName>
        <fullName evidence="5">Lipoprotein</fullName>
    </recommendedName>
</protein>
<dbReference type="Proteomes" id="UP001500034">
    <property type="component" value="Unassembled WGS sequence"/>
</dbReference>
<evidence type="ECO:0000256" key="1">
    <source>
        <dbReference type="SAM" id="MobiDB-lite"/>
    </source>
</evidence>
<dbReference type="EMBL" id="BAABCQ010000052">
    <property type="protein sequence ID" value="GAA3979292.1"/>
    <property type="molecule type" value="Genomic_DNA"/>
</dbReference>
<evidence type="ECO:0000256" key="2">
    <source>
        <dbReference type="SAM" id="SignalP"/>
    </source>
</evidence>
<dbReference type="InterPro" id="IPR010667">
    <property type="entry name" value="Phage_T4_Gp19"/>
</dbReference>
<feature type="chain" id="PRO_5046456581" description="Lipoprotein" evidence="2">
    <location>
        <begin position="39"/>
        <end position="202"/>
    </location>
</feature>
<comment type="caution">
    <text evidence="3">The sequence shown here is derived from an EMBL/GenBank/DDBJ whole genome shotgun (WGS) entry which is preliminary data.</text>
</comment>
<feature type="region of interest" description="Disordered" evidence="1">
    <location>
        <begin position="32"/>
        <end position="62"/>
    </location>
</feature>
<feature type="compositionally biased region" description="Low complexity" evidence="1">
    <location>
        <begin position="32"/>
        <end position="49"/>
    </location>
</feature>
<evidence type="ECO:0008006" key="5">
    <source>
        <dbReference type="Google" id="ProtNLM"/>
    </source>
</evidence>
<accession>A0ABP7QAG1</accession>
<keyword evidence="2" id="KW-0732">Signal</keyword>